<evidence type="ECO:0000256" key="1">
    <source>
        <dbReference type="ARBA" id="ARBA00009941"/>
    </source>
</evidence>
<dbReference type="GO" id="GO:0006624">
    <property type="term" value="P:vacuolar protein processing"/>
    <property type="evidence" value="ECO:0007669"/>
    <property type="project" value="TreeGrafter"/>
</dbReference>
<sequence>YKRNPKSGKIINKPEGPDVYNGVVIDYKGKDVSKSNFLKIITSDQEAMQSIGTGKIVRGEQNDKICIIFVAHGTTRLFGFPDDFLFTDELNDAFNSMHGNGTYEEVKFCC</sequence>
<dbReference type="PANTHER" id="PTHR12000:SF42">
    <property type="entry name" value="LEGUMAIN"/>
    <property type="match status" value="1"/>
</dbReference>
<dbReference type="PANTHER" id="PTHR12000">
    <property type="entry name" value="HEMOGLOBINASE FAMILY MEMBER"/>
    <property type="match status" value="1"/>
</dbReference>
<comment type="caution">
    <text evidence="2">The sequence shown here is derived from an EMBL/GenBank/DDBJ whole genome shotgun (WGS) entry which is preliminary data.</text>
</comment>
<dbReference type="PRINTS" id="PR00776">
    <property type="entry name" value="HEMOGLOBNASE"/>
</dbReference>
<dbReference type="GO" id="GO:0004197">
    <property type="term" value="F:cysteine-type endopeptidase activity"/>
    <property type="evidence" value="ECO:0007669"/>
    <property type="project" value="TreeGrafter"/>
</dbReference>
<dbReference type="EMBL" id="VUJU01008933">
    <property type="protein sequence ID" value="KAF0723963.1"/>
    <property type="molecule type" value="Genomic_DNA"/>
</dbReference>
<organism evidence="2 3">
    <name type="scientific">Aphis craccivora</name>
    <name type="common">Cowpea aphid</name>
    <dbReference type="NCBI Taxonomy" id="307492"/>
    <lineage>
        <taxon>Eukaryota</taxon>
        <taxon>Metazoa</taxon>
        <taxon>Ecdysozoa</taxon>
        <taxon>Arthropoda</taxon>
        <taxon>Hexapoda</taxon>
        <taxon>Insecta</taxon>
        <taxon>Pterygota</taxon>
        <taxon>Neoptera</taxon>
        <taxon>Paraneoptera</taxon>
        <taxon>Hemiptera</taxon>
        <taxon>Sternorrhyncha</taxon>
        <taxon>Aphidomorpha</taxon>
        <taxon>Aphidoidea</taxon>
        <taxon>Aphididae</taxon>
        <taxon>Aphidini</taxon>
        <taxon>Aphis</taxon>
        <taxon>Aphis</taxon>
    </lineage>
</organism>
<dbReference type="InterPro" id="IPR001096">
    <property type="entry name" value="Peptidase_C13"/>
</dbReference>
<feature type="non-terminal residue" evidence="2">
    <location>
        <position position="1"/>
    </location>
</feature>
<dbReference type="AlphaFoldDB" id="A0A6G0W9S5"/>
<dbReference type="GO" id="GO:0051603">
    <property type="term" value="P:proteolysis involved in protein catabolic process"/>
    <property type="evidence" value="ECO:0007669"/>
    <property type="project" value="TreeGrafter"/>
</dbReference>
<dbReference type="Proteomes" id="UP000478052">
    <property type="component" value="Unassembled WGS sequence"/>
</dbReference>
<gene>
    <name evidence="2" type="ORF">FWK35_00023958</name>
</gene>
<dbReference type="Pfam" id="PF01650">
    <property type="entry name" value="Peptidase_C13"/>
    <property type="match status" value="1"/>
</dbReference>
<protein>
    <submittedName>
        <fullName evidence="2">Legumain-like</fullName>
    </submittedName>
</protein>
<dbReference type="GO" id="GO:0005773">
    <property type="term" value="C:vacuole"/>
    <property type="evidence" value="ECO:0007669"/>
    <property type="project" value="GOC"/>
</dbReference>
<evidence type="ECO:0000313" key="2">
    <source>
        <dbReference type="EMBL" id="KAF0723963.1"/>
    </source>
</evidence>
<name>A0A6G0W9S5_APHCR</name>
<keyword evidence="3" id="KW-1185">Reference proteome</keyword>
<dbReference type="OrthoDB" id="192611at2759"/>
<comment type="similarity">
    <text evidence="1">Belongs to the peptidase C13 family.</text>
</comment>
<dbReference type="Gene3D" id="3.40.50.1460">
    <property type="match status" value="1"/>
</dbReference>
<accession>A0A6G0W9S5</accession>
<reference evidence="2 3" key="1">
    <citation type="submission" date="2019-08" db="EMBL/GenBank/DDBJ databases">
        <title>Whole genome of Aphis craccivora.</title>
        <authorList>
            <person name="Voronova N.V."/>
            <person name="Shulinski R.S."/>
            <person name="Bandarenka Y.V."/>
            <person name="Zhorov D.G."/>
            <person name="Warner D."/>
        </authorList>
    </citation>
    <scope>NUCLEOTIDE SEQUENCE [LARGE SCALE GENOMIC DNA]</scope>
    <source>
        <strain evidence="2">180601</strain>
        <tissue evidence="2">Whole Body</tissue>
    </source>
</reference>
<evidence type="ECO:0000313" key="3">
    <source>
        <dbReference type="Proteomes" id="UP000478052"/>
    </source>
</evidence>
<proteinExistence type="inferred from homology"/>